<keyword evidence="1" id="KW-0175">Coiled coil</keyword>
<dbReference type="PANTHER" id="PTHR35730:SF2">
    <property type="entry name" value="KINETOCHORE PROTEIN SPC24 HOMOLOG-RELATED"/>
    <property type="match status" value="1"/>
</dbReference>
<evidence type="ECO:0000313" key="3">
    <source>
        <dbReference type="Proteomes" id="UP000036987"/>
    </source>
</evidence>
<sequence length="182" mass="20953">MEDLKRMDVEKSLSHDMLHVLKNGKDIDDVSLAIESSQSLLSYCEAECLLTRRELEVYEKKIEAVKKIIREVEEESVSDDDGRELEEQLQVESSLQQELREIKDKKASIDKHNTDLQRKQKDALRSSDLLSMCASVTNIIPDFDDKSRISGYILNGSKSKCERFDLEPSISPVELCNELWKM</sequence>
<dbReference type="OrthoDB" id="1906227at2759"/>
<comment type="caution">
    <text evidence="2">The sequence shown here is derived from an EMBL/GenBank/DDBJ whole genome shotgun (WGS) entry which is preliminary data.</text>
</comment>
<evidence type="ECO:0000256" key="1">
    <source>
        <dbReference type="SAM" id="Coils"/>
    </source>
</evidence>
<dbReference type="OMA" id="MYASITN"/>
<name>A0A0K9PAV9_ZOSMR</name>
<organism evidence="2 3">
    <name type="scientific">Zostera marina</name>
    <name type="common">Eelgrass</name>
    <dbReference type="NCBI Taxonomy" id="29655"/>
    <lineage>
        <taxon>Eukaryota</taxon>
        <taxon>Viridiplantae</taxon>
        <taxon>Streptophyta</taxon>
        <taxon>Embryophyta</taxon>
        <taxon>Tracheophyta</taxon>
        <taxon>Spermatophyta</taxon>
        <taxon>Magnoliopsida</taxon>
        <taxon>Liliopsida</taxon>
        <taxon>Zosteraceae</taxon>
        <taxon>Zostera</taxon>
    </lineage>
</organism>
<reference evidence="3" key="1">
    <citation type="journal article" date="2016" name="Nature">
        <title>The genome of the seagrass Zostera marina reveals angiosperm adaptation to the sea.</title>
        <authorList>
            <person name="Olsen J.L."/>
            <person name="Rouze P."/>
            <person name="Verhelst B."/>
            <person name="Lin Y.-C."/>
            <person name="Bayer T."/>
            <person name="Collen J."/>
            <person name="Dattolo E."/>
            <person name="De Paoli E."/>
            <person name="Dittami S."/>
            <person name="Maumus F."/>
            <person name="Michel G."/>
            <person name="Kersting A."/>
            <person name="Lauritano C."/>
            <person name="Lohaus R."/>
            <person name="Toepel M."/>
            <person name="Tonon T."/>
            <person name="Vanneste K."/>
            <person name="Amirebrahimi M."/>
            <person name="Brakel J."/>
            <person name="Bostroem C."/>
            <person name="Chovatia M."/>
            <person name="Grimwood J."/>
            <person name="Jenkins J.W."/>
            <person name="Jueterbock A."/>
            <person name="Mraz A."/>
            <person name="Stam W.T."/>
            <person name="Tice H."/>
            <person name="Bornberg-Bauer E."/>
            <person name="Green P.J."/>
            <person name="Pearson G.A."/>
            <person name="Procaccini G."/>
            <person name="Duarte C.M."/>
            <person name="Schmutz J."/>
            <person name="Reusch T.B.H."/>
            <person name="Van de Peer Y."/>
        </authorList>
    </citation>
    <scope>NUCLEOTIDE SEQUENCE [LARGE SCALE GENOMIC DNA]</scope>
    <source>
        <strain evidence="3">cv. Finnish</strain>
    </source>
</reference>
<gene>
    <name evidence="2" type="ORF">ZOSMA_2G02280</name>
</gene>
<proteinExistence type="predicted"/>
<accession>A0A0K9PAV9</accession>
<dbReference type="PANTHER" id="PTHR35730">
    <property type="entry name" value="KINETOCHORE PROTEIN SPC24 HOMOLOG-RELATED"/>
    <property type="match status" value="1"/>
</dbReference>
<keyword evidence="3" id="KW-1185">Reference proteome</keyword>
<dbReference type="EMBL" id="LFYR01000981">
    <property type="protein sequence ID" value="KMZ66218.1"/>
    <property type="molecule type" value="Genomic_DNA"/>
</dbReference>
<dbReference type="Proteomes" id="UP000036987">
    <property type="component" value="Unassembled WGS sequence"/>
</dbReference>
<dbReference type="InterPro" id="IPR044951">
    <property type="entry name" value="SPC24-like"/>
</dbReference>
<protein>
    <submittedName>
        <fullName evidence="2">Uncharacterized protein</fullName>
    </submittedName>
</protein>
<dbReference type="AlphaFoldDB" id="A0A0K9PAV9"/>
<evidence type="ECO:0000313" key="2">
    <source>
        <dbReference type="EMBL" id="KMZ66218.1"/>
    </source>
</evidence>
<dbReference type="GO" id="GO:0051983">
    <property type="term" value="P:regulation of chromosome segregation"/>
    <property type="evidence" value="ECO:0007669"/>
    <property type="project" value="InterPro"/>
</dbReference>
<feature type="coiled-coil region" evidence="1">
    <location>
        <begin position="55"/>
        <end position="122"/>
    </location>
</feature>